<dbReference type="PROSITE" id="PS00028">
    <property type="entry name" value="ZINC_FINGER_C2H2_1"/>
    <property type="match status" value="2"/>
</dbReference>
<feature type="domain" description="C2H2-type" evidence="8">
    <location>
        <begin position="410"/>
        <end position="441"/>
    </location>
</feature>
<evidence type="ECO:0000256" key="4">
    <source>
        <dbReference type="ARBA" id="ARBA00023163"/>
    </source>
</evidence>
<keyword evidence="6" id="KW-0862">Zinc</keyword>
<evidence type="ECO:0000256" key="6">
    <source>
        <dbReference type="PROSITE-ProRule" id="PRU00042"/>
    </source>
</evidence>
<gene>
    <name evidence="10" type="ORF">CEY00_Acc12179</name>
</gene>
<dbReference type="AlphaFoldDB" id="A0A2R6QYE1"/>
<evidence type="ECO:0000256" key="1">
    <source>
        <dbReference type="ARBA" id="ARBA00004123"/>
    </source>
</evidence>
<keyword evidence="11" id="KW-1185">Reference proteome</keyword>
<feature type="domain" description="MBD" evidence="9">
    <location>
        <begin position="233"/>
        <end position="305"/>
    </location>
</feature>
<dbReference type="Gene3D" id="3.30.890.10">
    <property type="entry name" value="Methyl-cpg-binding Protein 2, Chain A"/>
    <property type="match status" value="1"/>
</dbReference>
<dbReference type="InterPro" id="IPR001739">
    <property type="entry name" value="Methyl_CpG_DNA-bd"/>
</dbReference>
<evidence type="ECO:0000256" key="3">
    <source>
        <dbReference type="ARBA" id="ARBA00023125"/>
    </source>
</evidence>
<dbReference type="GO" id="GO:0008270">
    <property type="term" value="F:zinc ion binding"/>
    <property type="evidence" value="ECO:0007669"/>
    <property type="project" value="UniProtKB-KW"/>
</dbReference>
<comment type="subcellular location">
    <subcellularLocation>
        <location evidence="1">Nucleus</location>
    </subcellularLocation>
</comment>
<dbReference type="OMA" id="GCHNQEG"/>
<organism evidence="10 11">
    <name type="scientific">Actinidia chinensis var. chinensis</name>
    <name type="common">Chinese soft-hair kiwi</name>
    <dbReference type="NCBI Taxonomy" id="1590841"/>
    <lineage>
        <taxon>Eukaryota</taxon>
        <taxon>Viridiplantae</taxon>
        <taxon>Streptophyta</taxon>
        <taxon>Embryophyta</taxon>
        <taxon>Tracheophyta</taxon>
        <taxon>Spermatophyta</taxon>
        <taxon>Magnoliopsida</taxon>
        <taxon>eudicotyledons</taxon>
        <taxon>Gunneridae</taxon>
        <taxon>Pentapetalae</taxon>
        <taxon>asterids</taxon>
        <taxon>Ericales</taxon>
        <taxon>Actinidiaceae</taxon>
        <taxon>Actinidia</taxon>
    </lineage>
</organism>
<dbReference type="Gramene" id="PSS17392">
    <property type="protein sequence ID" value="PSS17392"/>
    <property type="gene ID" value="CEY00_Acc12179"/>
</dbReference>
<feature type="region of interest" description="Disordered" evidence="7">
    <location>
        <begin position="950"/>
        <end position="971"/>
    </location>
</feature>
<proteinExistence type="predicted"/>
<dbReference type="PROSITE" id="PS50157">
    <property type="entry name" value="ZINC_FINGER_C2H2_2"/>
    <property type="match status" value="2"/>
</dbReference>
<name>A0A2R6QYE1_ACTCC</name>
<sequence>MASAAVDSPSDRLRLDSIATVDLHLLSQSDLYALSLCSHGAFDSRRCDDVVVPKIDRSVFNESAGSRKQTYSRLRLAPRKPQSSAASATTSTVLRPKSDHPDPERSENSQIIALLKNLFSKETNGDDLVPIRVEYSESEPQLPDFGHNLQKRKRGRPRKNEDLVACESFEDRDREIGSEIGSAVDLVALAILEDPFGGELQRRTGELKTEEELLGFLARLNGQWGSRRRKKKIVDASEFGHALPKGWKILLSLKKKEGRVWLFVRRYISPNGRQFVSCKEVSSYLLSLGLQDVNRRNCGQSSENTQLTYKVACGNSADLAVKEINERGDLVCYSPSVITYVSNDHVKQVTSVVENSGEIQSGEILKCDKCTMTFDVKDDLLHHLLSSHRRKRSRFGSSITDGVIIKDGQYECQFCHKTFNERNRYNGHVGAHKRYHLNEASPGVLSMQNSVGPVSLGGVPPKESTMQTPSGDDCDAVNFHYNADNDLKPVSPQSTFEAGSVADMSSNEDNVLSHDEQELKSNKNPTNFTEEFCVPDENYKMNITVDETAAAAKSNFCLDSEALSGSETKIDGEANIVECLASRVDDCPVGQGRSMGSRPPSLLAYEKTCGAEIDVNGDSISGEEPNQEAGTESVLLAASVNVQTCGLENKEDVHFTSPMEQYKLDSEKFDNESIHGFCSRAGPDEDLVSEGKQQNGFGGCSLVPVNNDKKCGNSNNVNVVSTSAPAESNQKRGSESIDEKCVKDNVHTVSISTVSKLKLNAIYNSGNKEVMIGCGSGHSGRDEDAVARVEQKNSENSLINSPGKEPLRDIEENMRAGTAYTMEEFGHDEGSESSLFIRSGYEQTCGVNIDIGNTSTRKMEEPKLDEFQTYRNDELAFDISNSRPNVQERSLVFCSLVLSGNEQKCNVEEIATGVMNSTEEAPKQESSLDTSLLTRSYTGKTIGDVYNMNSVSTSHSEEPKHDEGQSGSNNELILDFGNNDSGIVADVVNRVPIERTFSFETYLSRGNNSVEKDLKRESGLLGPSCYPSTCGDENNLNRVHAGRFWEGSMIDEVGSSGHDKLTIAFGSSNAQPDGYVMPGSMWGACGGNVLQSNLADISTQQEQSSSCYPFSIFSDKGEHELLNVDRKYDSMSGFEGTQPGRSEHVEFSFLTPQSLNPLPGDSKALSYETEMRGFDSSFWLEKDALSLNIAARNHVTTVCAWCRNEFHQDSVHSGTQTGAVVSICPTCSANVSAQFNFF</sequence>
<protein>
    <submittedName>
        <fullName evidence="10">Methyl-CpG-binding domain-containing protein</fullName>
    </submittedName>
</protein>
<dbReference type="OrthoDB" id="1675150at2759"/>
<comment type="caution">
    <text evidence="10">The sequence shown here is derived from an EMBL/GenBank/DDBJ whole genome shotgun (WGS) entry which is preliminary data.</text>
</comment>
<dbReference type="Proteomes" id="UP000241394">
    <property type="component" value="Chromosome LG11"/>
</dbReference>
<evidence type="ECO:0000256" key="7">
    <source>
        <dbReference type="SAM" id="MobiDB-lite"/>
    </source>
</evidence>
<dbReference type="InterPro" id="IPR037472">
    <property type="entry name" value="MBD8"/>
</dbReference>
<feature type="compositionally biased region" description="Basic and acidic residues" evidence="7">
    <location>
        <begin position="96"/>
        <end position="107"/>
    </location>
</feature>
<dbReference type="PROSITE" id="PS50982">
    <property type="entry name" value="MBD"/>
    <property type="match status" value="1"/>
</dbReference>
<reference evidence="10 11" key="1">
    <citation type="submission" date="2017-07" db="EMBL/GenBank/DDBJ databases">
        <title>An improved, manually edited Actinidia chinensis var. chinensis (kiwifruit) genome highlights the challenges associated with draft genomes and gene prediction in plants.</title>
        <authorList>
            <person name="Pilkington S."/>
            <person name="Crowhurst R."/>
            <person name="Hilario E."/>
            <person name="Nardozza S."/>
            <person name="Fraser L."/>
            <person name="Peng Y."/>
            <person name="Gunaseelan K."/>
            <person name="Simpson R."/>
            <person name="Tahir J."/>
            <person name="Deroles S."/>
            <person name="Templeton K."/>
            <person name="Luo Z."/>
            <person name="Davy M."/>
            <person name="Cheng C."/>
            <person name="Mcneilage M."/>
            <person name="Scaglione D."/>
            <person name="Liu Y."/>
            <person name="Zhang Q."/>
            <person name="Datson P."/>
            <person name="De Silva N."/>
            <person name="Gardiner S."/>
            <person name="Bassett H."/>
            <person name="Chagne D."/>
            <person name="Mccallum J."/>
            <person name="Dzierzon H."/>
            <person name="Deng C."/>
            <person name="Wang Y.-Y."/>
            <person name="Barron N."/>
            <person name="Manako K."/>
            <person name="Bowen J."/>
            <person name="Foster T."/>
            <person name="Erridge Z."/>
            <person name="Tiffin H."/>
            <person name="Waite C."/>
            <person name="Davies K."/>
            <person name="Grierson E."/>
            <person name="Laing W."/>
            <person name="Kirk R."/>
            <person name="Chen X."/>
            <person name="Wood M."/>
            <person name="Montefiori M."/>
            <person name="Brummell D."/>
            <person name="Schwinn K."/>
            <person name="Catanach A."/>
            <person name="Fullerton C."/>
            <person name="Li D."/>
            <person name="Meiyalaghan S."/>
            <person name="Nieuwenhuizen N."/>
            <person name="Read N."/>
            <person name="Prakash R."/>
            <person name="Hunter D."/>
            <person name="Zhang H."/>
            <person name="Mckenzie M."/>
            <person name="Knabel M."/>
            <person name="Harris A."/>
            <person name="Allan A."/>
            <person name="Chen A."/>
            <person name="Janssen B."/>
            <person name="Plunkett B."/>
            <person name="Dwamena C."/>
            <person name="Voogd C."/>
            <person name="Leif D."/>
            <person name="Lafferty D."/>
            <person name="Souleyre E."/>
            <person name="Varkonyi-Gasic E."/>
            <person name="Gambi F."/>
            <person name="Hanley J."/>
            <person name="Yao J.-L."/>
            <person name="Cheung J."/>
            <person name="David K."/>
            <person name="Warren B."/>
            <person name="Marsh K."/>
            <person name="Snowden K."/>
            <person name="Lin-Wang K."/>
            <person name="Brian L."/>
            <person name="Martinez-Sanchez M."/>
            <person name="Wang M."/>
            <person name="Ileperuma N."/>
            <person name="Macnee N."/>
            <person name="Campin R."/>
            <person name="Mcatee P."/>
            <person name="Drummond R."/>
            <person name="Espley R."/>
            <person name="Ireland H."/>
            <person name="Wu R."/>
            <person name="Atkinson R."/>
            <person name="Karunairetnam S."/>
            <person name="Bulley S."/>
            <person name="Chunkath S."/>
            <person name="Hanley Z."/>
            <person name="Storey R."/>
            <person name="Thrimawithana A."/>
            <person name="Thomson S."/>
            <person name="David C."/>
            <person name="Testolin R."/>
        </authorList>
    </citation>
    <scope>NUCLEOTIDE SEQUENCE [LARGE SCALE GENOMIC DNA]</scope>
    <source>
        <strain evidence="11">cv. Red5</strain>
        <tissue evidence="10">Young leaf</tissue>
    </source>
</reference>
<keyword evidence="4" id="KW-0804">Transcription</keyword>
<feature type="region of interest" description="Disordered" evidence="7">
    <location>
        <begin position="70"/>
        <end position="107"/>
    </location>
</feature>
<keyword evidence="2" id="KW-0805">Transcription regulation</keyword>
<dbReference type="PANTHER" id="PTHR37701:SF17">
    <property type="entry name" value="METHYL BINDING DOMAIN117"/>
    <property type="match status" value="1"/>
</dbReference>
<dbReference type="InterPro" id="IPR016177">
    <property type="entry name" value="DNA-bd_dom_sf"/>
</dbReference>
<keyword evidence="3" id="KW-0238">DNA-binding</keyword>
<feature type="compositionally biased region" description="Low complexity" evidence="7">
    <location>
        <begin position="83"/>
        <end position="92"/>
    </location>
</feature>
<dbReference type="SUPFAM" id="SSF54171">
    <property type="entry name" value="DNA-binding domain"/>
    <property type="match status" value="1"/>
</dbReference>
<evidence type="ECO:0000313" key="11">
    <source>
        <dbReference type="Proteomes" id="UP000241394"/>
    </source>
</evidence>
<dbReference type="EMBL" id="NKQK01000011">
    <property type="protein sequence ID" value="PSS17392.1"/>
    <property type="molecule type" value="Genomic_DNA"/>
</dbReference>
<dbReference type="SMART" id="SM00355">
    <property type="entry name" value="ZnF_C2H2"/>
    <property type="match status" value="2"/>
</dbReference>
<dbReference type="Gene3D" id="3.30.160.60">
    <property type="entry name" value="Classic Zinc Finger"/>
    <property type="match status" value="1"/>
</dbReference>
<dbReference type="InterPro" id="IPR013087">
    <property type="entry name" value="Znf_C2H2_type"/>
</dbReference>
<keyword evidence="5" id="KW-0539">Nucleus</keyword>
<reference evidence="11" key="2">
    <citation type="journal article" date="2018" name="BMC Genomics">
        <title>A manually annotated Actinidia chinensis var. chinensis (kiwifruit) genome highlights the challenges associated with draft genomes and gene prediction in plants.</title>
        <authorList>
            <person name="Pilkington S.M."/>
            <person name="Crowhurst R."/>
            <person name="Hilario E."/>
            <person name="Nardozza S."/>
            <person name="Fraser L."/>
            <person name="Peng Y."/>
            <person name="Gunaseelan K."/>
            <person name="Simpson R."/>
            <person name="Tahir J."/>
            <person name="Deroles S.C."/>
            <person name="Templeton K."/>
            <person name="Luo Z."/>
            <person name="Davy M."/>
            <person name="Cheng C."/>
            <person name="McNeilage M."/>
            <person name="Scaglione D."/>
            <person name="Liu Y."/>
            <person name="Zhang Q."/>
            <person name="Datson P."/>
            <person name="De Silva N."/>
            <person name="Gardiner S.E."/>
            <person name="Bassett H."/>
            <person name="Chagne D."/>
            <person name="McCallum J."/>
            <person name="Dzierzon H."/>
            <person name="Deng C."/>
            <person name="Wang Y.Y."/>
            <person name="Barron L."/>
            <person name="Manako K."/>
            <person name="Bowen J."/>
            <person name="Foster T.M."/>
            <person name="Erridge Z.A."/>
            <person name="Tiffin H."/>
            <person name="Waite C.N."/>
            <person name="Davies K.M."/>
            <person name="Grierson E.P."/>
            <person name="Laing W.A."/>
            <person name="Kirk R."/>
            <person name="Chen X."/>
            <person name="Wood M."/>
            <person name="Montefiori M."/>
            <person name="Brummell D.A."/>
            <person name="Schwinn K.E."/>
            <person name="Catanach A."/>
            <person name="Fullerton C."/>
            <person name="Li D."/>
            <person name="Meiyalaghan S."/>
            <person name="Nieuwenhuizen N."/>
            <person name="Read N."/>
            <person name="Prakash R."/>
            <person name="Hunter D."/>
            <person name="Zhang H."/>
            <person name="McKenzie M."/>
            <person name="Knabel M."/>
            <person name="Harris A."/>
            <person name="Allan A.C."/>
            <person name="Gleave A."/>
            <person name="Chen A."/>
            <person name="Janssen B.J."/>
            <person name="Plunkett B."/>
            <person name="Ampomah-Dwamena C."/>
            <person name="Voogd C."/>
            <person name="Leif D."/>
            <person name="Lafferty D."/>
            <person name="Souleyre E.J.F."/>
            <person name="Varkonyi-Gasic E."/>
            <person name="Gambi F."/>
            <person name="Hanley J."/>
            <person name="Yao J.L."/>
            <person name="Cheung J."/>
            <person name="David K.M."/>
            <person name="Warren B."/>
            <person name="Marsh K."/>
            <person name="Snowden K.C."/>
            <person name="Lin-Wang K."/>
            <person name="Brian L."/>
            <person name="Martinez-Sanchez M."/>
            <person name="Wang M."/>
            <person name="Ileperuma N."/>
            <person name="Macnee N."/>
            <person name="Campin R."/>
            <person name="McAtee P."/>
            <person name="Drummond R.S.M."/>
            <person name="Espley R.V."/>
            <person name="Ireland H.S."/>
            <person name="Wu R."/>
            <person name="Atkinson R.G."/>
            <person name="Karunairetnam S."/>
            <person name="Bulley S."/>
            <person name="Chunkath S."/>
            <person name="Hanley Z."/>
            <person name="Storey R."/>
            <person name="Thrimawithana A.H."/>
            <person name="Thomson S."/>
            <person name="David C."/>
            <person name="Testolin R."/>
            <person name="Huang H."/>
            <person name="Hellens R.P."/>
            <person name="Schaffer R.J."/>
        </authorList>
    </citation>
    <scope>NUCLEOTIDE SEQUENCE [LARGE SCALE GENOMIC DNA]</scope>
    <source>
        <strain evidence="11">cv. Red5</strain>
    </source>
</reference>
<dbReference type="GO" id="GO:0005634">
    <property type="term" value="C:nucleus"/>
    <property type="evidence" value="ECO:0007669"/>
    <property type="project" value="UniProtKB-SubCell"/>
</dbReference>
<evidence type="ECO:0000259" key="9">
    <source>
        <dbReference type="PROSITE" id="PS50982"/>
    </source>
</evidence>
<accession>A0A2R6QYE1</accession>
<keyword evidence="6" id="KW-0479">Metal-binding</keyword>
<evidence type="ECO:0000256" key="5">
    <source>
        <dbReference type="ARBA" id="ARBA00023242"/>
    </source>
</evidence>
<evidence type="ECO:0000313" key="10">
    <source>
        <dbReference type="EMBL" id="PSS17392.1"/>
    </source>
</evidence>
<keyword evidence="6" id="KW-0863">Zinc-finger</keyword>
<evidence type="ECO:0000256" key="2">
    <source>
        <dbReference type="ARBA" id="ARBA00023015"/>
    </source>
</evidence>
<dbReference type="GO" id="GO:0003677">
    <property type="term" value="F:DNA binding"/>
    <property type="evidence" value="ECO:0007669"/>
    <property type="project" value="UniProtKB-KW"/>
</dbReference>
<dbReference type="InParanoid" id="A0A2R6QYE1"/>
<evidence type="ECO:0000259" key="8">
    <source>
        <dbReference type="PROSITE" id="PS50157"/>
    </source>
</evidence>
<dbReference type="STRING" id="1590841.A0A2R6QYE1"/>
<dbReference type="PANTHER" id="PTHR37701">
    <property type="entry name" value="METHYL-CPG-BINDING DOMAIN-CONTAINING PROTEIN 8"/>
    <property type="match status" value="1"/>
</dbReference>
<feature type="domain" description="C2H2-type" evidence="8">
    <location>
        <begin position="365"/>
        <end position="393"/>
    </location>
</feature>
<feature type="compositionally biased region" description="Basic and acidic residues" evidence="7">
    <location>
        <begin position="955"/>
        <end position="964"/>
    </location>
</feature>